<accession>A0A4R5C6R6</accession>
<dbReference type="PANTHER" id="PTHR35526:SF3">
    <property type="entry name" value="ANTI-SIGMA-F FACTOR RSBW"/>
    <property type="match status" value="1"/>
</dbReference>
<keyword evidence="1" id="KW-0723">Serine/threonine-protein kinase</keyword>
<dbReference type="GO" id="GO:0005524">
    <property type="term" value="F:ATP binding"/>
    <property type="evidence" value="ECO:0007669"/>
    <property type="project" value="UniProtKB-KW"/>
</dbReference>
<feature type="domain" description="Histidine kinase/HSP90-like ATPase" evidence="2">
    <location>
        <begin position="24"/>
        <end position="140"/>
    </location>
</feature>
<evidence type="ECO:0000256" key="1">
    <source>
        <dbReference type="ARBA" id="ARBA00022527"/>
    </source>
</evidence>
<dbReference type="EMBL" id="SMKU01000011">
    <property type="protein sequence ID" value="TDD95471.1"/>
    <property type="molecule type" value="Genomic_DNA"/>
</dbReference>
<dbReference type="InterPro" id="IPR003594">
    <property type="entry name" value="HATPase_dom"/>
</dbReference>
<dbReference type="InterPro" id="IPR050267">
    <property type="entry name" value="Anti-sigma-factor_SerPK"/>
</dbReference>
<comment type="caution">
    <text evidence="3">The sequence shown here is derived from an EMBL/GenBank/DDBJ whole genome shotgun (WGS) entry which is preliminary data.</text>
</comment>
<dbReference type="GO" id="GO:0004674">
    <property type="term" value="F:protein serine/threonine kinase activity"/>
    <property type="evidence" value="ECO:0007669"/>
    <property type="project" value="UniProtKB-KW"/>
</dbReference>
<name>A0A4R5C6R6_9ACTN</name>
<proteinExistence type="predicted"/>
<keyword evidence="3" id="KW-0547">Nucleotide-binding</keyword>
<organism evidence="3 4">
    <name type="scientific">Actinomadura rubrisoli</name>
    <dbReference type="NCBI Taxonomy" id="2530368"/>
    <lineage>
        <taxon>Bacteria</taxon>
        <taxon>Bacillati</taxon>
        <taxon>Actinomycetota</taxon>
        <taxon>Actinomycetes</taxon>
        <taxon>Streptosporangiales</taxon>
        <taxon>Thermomonosporaceae</taxon>
        <taxon>Actinomadura</taxon>
    </lineage>
</organism>
<reference evidence="3 4" key="1">
    <citation type="submission" date="2019-03" db="EMBL/GenBank/DDBJ databases">
        <title>Draft genome sequences of novel Actinobacteria.</title>
        <authorList>
            <person name="Sahin N."/>
            <person name="Ay H."/>
            <person name="Saygin H."/>
        </authorList>
    </citation>
    <scope>NUCLEOTIDE SEQUENCE [LARGE SCALE GENOMIC DNA]</scope>
    <source>
        <strain evidence="3 4">H3C3</strain>
    </source>
</reference>
<dbReference type="Gene3D" id="3.30.565.10">
    <property type="entry name" value="Histidine kinase-like ATPase, C-terminal domain"/>
    <property type="match status" value="1"/>
</dbReference>
<keyword evidence="1" id="KW-0418">Kinase</keyword>
<gene>
    <name evidence="3" type="ORF">E1298_04815</name>
</gene>
<keyword evidence="3" id="KW-0067">ATP-binding</keyword>
<protein>
    <submittedName>
        <fullName evidence="3">ATP-binding protein</fullName>
    </submittedName>
</protein>
<keyword evidence="4" id="KW-1185">Reference proteome</keyword>
<dbReference type="AlphaFoldDB" id="A0A4R5C6R6"/>
<dbReference type="CDD" id="cd16936">
    <property type="entry name" value="HATPase_RsbW-like"/>
    <property type="match status" value="1"/>
</dbReference>
<dbReference type="SUPFAM" id="SSF55874">
    <property type="entry name" value="ATPase domain of HSP90 chaperone/DNA topoisomerase II/histidine kinase"/>
    <property type="match status" value="1"/>
</dbReference>
<dbReference type="Pfam" id="PF13581">
    <property type="entry name" value="HATPase_c_2"/>
    <property type="match status" value="1"/>
</dbReference>
<dbReference type="OrthoDB" id="3478281at2"/>
<keyword evidence="1" id="KW-0808">Transferase</keyword>
<dbReference type="InterPro" id="IPR036890">
    <property type="entry name" value="HATPase_C_sf"/>
</dbReference>
<evidence type="ECO:0000259" key="2">
    <source>
        <dbReference type="Pfam" id="PF13581"/>
    </source>
</evidence>
<evidence type="ECO:0000313" key="3">
    <source>
        <dbReference type="EMBL" id="TDD95471.1"/>
    </source>
</evidence>
<dbReference type="Proteomes" id="UP000294513">
    <property type="component" value="Unassembled WGS sequence"/>
</dbReference>
<dbReference type="PANTHER" id="PTHR35526">
    <property type="entry name" value="ANTI-SIGMA-F FACTOR RSBW-RELATED"/>
    <property type="match status" value="1"/>
</dbReference>
<evidence type="ECO:0000313" key="4">
    <source>
        <dbReference type="Proteomes" id="UP000294513"/>
    </source>
</evidence>
<sequence>MGDRGHPVGGMCWRRAFPGRPAEAGRAREFVQFLISGFSRADDVVLAAGEMTANALQHTRSGLPGGLFVVEVRAWRGGVALSVTDQGGTREPCPRPLAPPADWDDPLALAESGRGLLTIAALASVWDWCGGPSGRTVRAQFTRWGSR</sequence>